<evidence type="ECO:0000256" key="5">
    <source>
        <dbReference type="ARBA" id="ARBA00022989"/>
    </source>
</evidence>
<dbReference type="GO" id="GO:0015293">
    <property type="term" value="F:symporter activity"/>
    <property type="evidence" value="ECO:0007669"/>
    <property type="project" value="UniProtKB-KW"/>
</dbReference>
<feature type="transmembrane region" description="Helical" evidence="7">
    <location>
        <begin position="251"/>
        <end position="279"/>
    </location>
</feature>
<gene>
    <name evidence="8" type="ORF">CVT23_19775</name>
</gene>
<comment type="subcellular location">
    <subcellularLocation>
        <location evidence="1">Cell membrane</location>
        <topology evidence="1">Multi-pass membrane protein</topology>
    </subcellularLocation>
</comment>
<evidence type="ECO:0000256" key="4">
    <source>
        <dbReference type="ARBA" id="ARBA00022692"/>
    </source>
</evidence>
<feature type="transmembrane region" description="Helical" evidence="7">
    <location>
        <begin position="361"/>
        <end position="383"/>
    </location>
</feature>
<keyword evidence="3" id="KW-1003">Cell membrane</keyword>
<feature type="transmembrane region" description="Helical" evidence="7">
    <location>
        <begin position="217"/>
        <end position="245"/>
    </location>
</feature>
<sequence length="459" mass="46895">MSDTPAEAAPAPPRSLPALRKHLFTLIRQRLWLQVLIGMALGVGFGVLIGPTSGLLAADLATLVGNWVALPGRLFLLAIQFVVVPLVVASVIRGIAAGEAGSDLGRLGARAVAFFMISTLLAVALGVGAATLIRPGAFVDTAAVDRALGEGAGAVAAAPARPPTIDALPDMIVGLFPTDPLSTFVSGNMLQIVIAAAIIGLALVMTPADQRRPLLDLLASIQAACMVIVGWVLRFAPLAVFGLLANITSRIGLSALIGTGMYLVTVLVGLGMLMLCYLLTARILAGRRMGRFLADTRDVMLLAFSTSSSAAVMPLTLSTVEKRLDVRPAVARFVVPLGTTINMAGTALYQGVATVFLAQVFGVELGVGGILLLTAMATGAAIGSPGTPGVGIVILATILASVGIPPAGIAIILGVDRVLDMCRTVVNVTGDMVACVTIDRMMPEETAAEPAAVPPPPGA</sequence>
<dbReference type="PANTHER" id="PTHR42865:SF7">
    <property type="entry name" value="PROTON_GLUTAMATE-ASPARTATE SYMPORTER"/>
    <property type="match status" value="1"/>
</dbReference>
<dbReference type="InterPro" id="IPR001991">
    <property type="entry name" value="Na-dicarboxylate_symporter"/>
</dbReference>
<evidence type="ECO:0000256" key="2">
    <source>
        <dbReference type="ARBA" id="ARBA00022448"/>
    </source>
</evidence>
<dbReference type="Proteomes" id="UP000229498">
    <property type="component" value="Unassembled WGS sequence"/>
</dbReference>
<dbReference type="EMBL" id="PHIG01000052">
    <property type="protein sequence ID" value="PJK27971.1"/>
    <property type="molecule type" value="Genomic_DNA"/>
</dbReference>
<dbReference type="InterPro" id="IPR036458">
    <property type="entry name" value="Na:dicarbo_symporter_sf"/>
</dbReference>
<keyword evidence="6 7" id="KW-0472">Membrane</keyword>
<keyword evidence="2" id="KW-0813">Transport</keyword>
<dbReference type="Gene3D" id="1.10.3860.10">
    <property type="entry name" value="Sodium:dicarboxylate symporter"/>
    <property type="match status" value="1"/>
</dbReference>
<dbReference type="RefSeq" id="WP_109794846.1">
    <property type="nucleotide sequence ID" value="NZ_PHIG01000052.1"/>
</dbReference>
<dbReference type="PRINTS" id="PR00173">
    <property type="entry name" value="EDTRNSPORT"/>
</dbReference>
<feature type="transmembrane region" description="Helical" evidence="7">
    <location>
        <begin position="184"/>
        <end position="205"/>
    </location>
</feature>
<proteinExistence type="predicted"/>
<organism evidence="8 9">
    <name type="scientific">Minwuia thermotolerans</name>
    <dbReference type="NCBI Taxonomy" id="2056226"/>
    <lineage>
        <taxon>Bacteria</taxon>
        <taxon>Pseudomonadati</taxon>
        <taxon>Pseudomonadota</taxon>
        <taxon>Alphaproteobacteria</taxon>
        <taxon>Minwuiales</taxon>
        <taxon>Minwuiaceae</taxon>
        <taxon>Minwuia</taxon>
    </lineage>
</organism>
<reference evidence="8 9" key="1">
    <citation type="submission" date="2017-11" db="EMBL/GenBank/DDBJ databases">
        <title>Draft genome sequence of Rhizobiales bacterium SY3-13.</title>
        <authorList>
            <person name="Sun C."/>
        </authorList>
    </citation>
    <scope>NUCLEOTIDE SEQUENCE [LARGE SCALE GENOMIC DNA]</scope>
    <source>
        <strain evidence="8 9">SY3-13</strain>
    </source>
</reference>
<feature type="transmembrane region" description="Helical" evidence="7">
    <location>
        <begin position="74"/>
        <end position="95"/>
    </location>
</feature>
<dbReference type="SUPFAM" id="SSF118215">
    <property type="entry name" value="Proton glutamate symport protein"/>
    <property type="match status" value="1"/>
</dbReference>
<feature type="transmembrane region" description="Helical" evidence="7">
    <location>
        <begin position="31"/>
        <end position="54"/>
    </location>
</feature>
<protein>
    <submittedName>
        <fullName evidence="8">Dicarboxylate/amino acid:cation symporter</fullName>
    </submittedName>
</protein>
<evidence type="ECO:0000256" key="3">
    <source>
        <dbReference type="ARBA" id="ARBA00022475"/>
    </source>
</evidence>
<accession>A0A2M9FWY1</accession>
<dbReference type="PANTHER" id="PTHR42865">
    <property type="entry name" value="PROTON/GLUTAMATE-ASPARTATE SYMPORTER"/>
    <property type="match status" value="1"/>
</dbReference>
<evidence type="ECO:0000256" key="6">
    <source>
        <dbReference type="ARBA" id="ARBA00023136"/>
    </source>
</evidence>
<feature type="transmembrane region" description="Helical" evidence="7">
    <location>
        <begin position="299"/>
        <end position="317"/>
    </location>
</feature>
<feature type="transmembrane region" description="Helical" evidence="7">
    <location>
        <begin position="329"/>
        <end position="349"/>
    </location>
</feature>
<name>A0A2M9FWY1_9PROT</name>
<evidence type="ECO:0000256" key="1">
    <source>
        <dbReference type="ARBA" id="ARBA00004651"/>
    </source>
</evidence>
<comment type="caution">
    <text evidence="8">The sequence shown here is derived from an EMBL/GenBank/DDBJ whole genome shotgun (WGS) entry which is preliminary data.</text>
</comment>
<dbReference type="GO" id="GO:0006835">
    <property type="term" value="P:dicarboxylic acid transport"/>
    <property type="evidence" value="ECO:0007669"/>
    <property type="project" value="TreeGrafter"/>
</dbReference>
<evidence type="ECO:0000313" key="8">
    <source>
        <dbReference type="EMBL" id="PJK27971.1"/>
    </source>
</evidence>
<evidence type="ECO:0000256" key="7">
    <source>
        <dbReference type="SAM" id="Phobius"/>
    </source>
</evidence>
<keyword evidence="4 7" id="KW-0812">Transmembrane</keyword>
<feature type="transmembrane region" description="Helical" evidence="7">
    <location>
        <begin position="389"/>
        <end position="413"/>
    </location>
</feature>
<dbReference type="Pfam" id="PF00375">
    <property type="entry name" value="SDF"/>
    <property type="match status" value="1"/>
</dbReference>
<dbReference type="AlphaFoldDB" id="A0A2M9FWY1"/>
<feature type="transmembrane region" description="Helical" evidence="7">
    <location>
        <begin position="107"/>
        <end position="133"/>
    </location>
</feature>
<keyword evidence="5 7" id="KW-1133">Transmembrane helix</keyword>
<evidence type="ECO:0000313" key="9">
    <source>
        <dbReference type="Proteomes" id="UP000229498"/>
    </source>
</evidence>
<keyword evidence="9" id="KW-1185">Reference proteome</keyword>
<dbReference type="OrthoDB" id="9766690at2"/>
<dbReference type="GO" id="GO:0005886">
    <property type="term" value="C:plasma membrane"/>
    <property type="evidence" value="ECO:0007669"/>
    <property type="project" value="UniProtKB-SubCell"/>
</dbReference>